<evidence type="ECO:0000313" key="2">
    <source>
        <dbReference type="EMBL" id="KAH3681756.1"/>
    </source>
</evidence>
<dbReference type="EMBL" id="JAEUBG010004222">
    <property type="protein sequence ID" value="KAH3681756.1"/>
    <property type="molecule type" value="Genomic_DNA"/>
</dbReference>
<keyword evidence="3" id="KW-1185">Reference proteome</keyword>
<dbReference type="OrthoDB" id="3982995at2759"/>
<organism evidence="2 3">
    <name type="scientific">Wickerhamomyces pijperi</name>
    <name type="common">Yeast</name>
    <name type="synonym">Pichia pijperi</name>
    <dbReference type="NCBI Taxonomy" id="599730"/>
    <lineage>
        <taxon>Eukaryota</taxon>
        <taxon>Fungi</taxon>
        <taxon>Dikarya</taxon>
        <taxon>Ascomycota</taxon>
        <taxon>Saccharomycotina</taxon>
        <taxon>Saccharomycetes</taxon>
        <taxon>Phaffomycetales</taxon>
        <taxon>Wickerhamomycetaceae</taxon>
        <taxon>Wickerhamomyces</taxon>
    </lineage>
</organism>
<reference evidence="2" key="1">
    <citation type="journal article" date="2021" name="Open Biol.">
        <title>Shared evolutionary footprints suggest mitochondrial oxidative damage underlies multiple complex I losses in fungi.</title>
        <authorList>
            <person name="Schikora-Tamarit M.A."/>
            <person name="Marcet-Houben M."/>
            <person name="Nosek J."/>
            <person name="Gabaldon T."/>
        </authorList>
    </citation>
    <scope>NUCLEOTIDE SEQUENCE</scope>
    <source>
        <strain evidence="2">CBS2887</strain>
    </source>
</reference>
<feature type="compositionally biased region" description="Basic and acidic residues" evidence="1">
    <location>
        <begin position="1"/>
        <end position="10"/>
    </location>
</feature>
<reference evidence="2" key="2">
    <citation type="submission" date="2021-01" db="EMBL/GenBank/DDBJ databases">
        <authorList>
            <person name="Schikora-Tamarit M.A."/>
        </authorList>
    </citation>
    <scope>NUCLEOTIDE SEQUENCE</scope>
    <source>
        <strain evidence="2">CBS2887</strain>
    </source>
</reference>
<evidence type="ECO:0000256" key="1">
    <source>
        <dbReference type="SAM" id="MobiDB-lite"/>
    </source>
</evidence>
<protein>
    <submittedName>
        <fullName evidence="2">Uncharacterized protein</fullName>
    </submittedName>
</protein>
<name>A0A9P8TKK7_WICPI</name>
<dbReference type="Proteomes" id="UP000774326">
    <property type="component" value="Unassembled WGS sequence"/>
</dbReference>
<comment type="caution">
    <text evidence="2">The sequence shown here is derived from an EMBL/GenBank/DDBJ whole genome shotgun (WGS) entry which is preliminary data.</text>
</comment>
<feature type="region of interest" description="Disordered" evidence="1">
    <location>
        <begin position="1"/>
        <end position="36"/>
    </location>
</feature>
<evidence type="ECO:0000313" key="3">
    <source>
        <dbReference type="Proteomes" id="UP000774326"/>
    </source>
</evidence>
<accession>A0A9P8TKK7</accession>
<gene>
    <name evidence="2" type="ORF">WICPIJ_007274</name>
</gene>
<proteinExistence type="predicted"/>
<sequence>MEPFHLKEEFTPPLRNYKDPNLASKKPKKGDRSQLQCSEAPKFEIDDFQRSILYKLNDIIKNPLDTSFLTILSKFMRGENNAAVCSKFLKGIDLKAPQNIKEISSFVFNPENDRWTWMFDPQYLEKKIDDISYKVPKNSKKANNKNESDCFANVINRLVLEEERVGAAIKVFFCSKCLSGTSYAAEKVKRNQGLWCCNLCKTINTASENDFFIYNRIEMGLVFIMKQLPVWERVEYLHKETLKNYKKKAKSSIKEFSPSLLDKDQNLTEIRTLSNAPFTMFCCSRQVPITDMKTKKIVYSDEKLHELPSINVILSLEEVPSVTPTGDSAYILSLRLAGFTEEERGILQVSHRLMCIPKINDESGDFKLDEILSVVYENINHLSTEGIEITNPITRQTMTFRLNLVNFCCTPDLVKVILKNTSPEKTRLAHPYMPTEILITDFNMLNSLVATEILPNILTKLTNSEVKALRKLIKDGISPDGKCACGHCNDGDNFLEKKYTLNSGKTVLLTQDLMFNLMCPSEANFRNIKAYTANQKSVVANQLATFCERSRGKYGEFIPVLSSLYTACEGMIYMNSHNTTVRGLKTLKQKCKEFVGHYKSFIKAYPKVDPSYIRLFENYADWYYYYGPFEVMVTLQNDTTPEMDLIKQVLNTEHSKIFQSINKSNVILYNYHNAMSISFKQFNCTHNHTAIDVMNNVIKTENKSTWESNTIAELRKGKNSSYALENEKCVKAHMESSGKTKAEVLKLSQFKNKSLPISLLNGSDDESVNIGTQEVTDAADVLRALGVEGENMLMNMIRGMGIGDGTMQETILREVLSRTGMGGRSIYE</sequence>
<dbReference type="AlphaFoldDB" id="A0A9P8TKK7"/>